<dbReference type="InParanoid" id="K0IHW6"/>
<organism evidence="2 3">
    <name type="scientific">Nitrososphaera gargensis (strain Ga9.2)</name>
    <dbReference type="NCBI Taxonomy" id="1237085"/>
    <lineage>
        <taxon>Archaea</taxon>
        <taxon>Nitrososphaerota</taxon>
        <taxon>Nitrososphaeria</taxon>
        <taxon>Nitrososphaerales</taxon>
        <taxon>Nitrososphaeraceae</taxon>
        <taxon>Nitrososphaera</taxon>
    </lineage>
</organism>
<dbReference type="KEGG" id="nga:Ngar_c05490"/>
<keyword evidence="1" id="KW-0472">Membrane</keyword>
<gene>
    <name evidence="2" type="ordered locus">Ngar_c05490</name>
</gene>
<protein>
    <submittedName>
        <fullName evidence="2">Uncharacterized protein</fullName>
    </submittedName>
</protein>
<name>K0IHW6_NITGG</name>
<evidence type="ECO:0000256" key="1">
    <source>
        <dbReference type="SAM" id="Phobius"/>
    </source>
</evidence>
<keyword evidence="1" id="KW-0812">Transmembrane</keyword>
<keyword evidence="1" id="KW-1133">Transmembrane helix</keyword>
<dbReference type="HOGENOM" id="CLU_1292060_0_0_2"/>
<dbReference type="STRING" id="1237085.Ngar_c05490"/>
<keyword evidence="3" id="KW-1185">Reference proteome</keyword>
<dbReference type="RefSeq" id="WP_015018038.1">
    <property type="nucleotide sequence ID" value="NC_018719.1"/>
</dbReference>
<dbReference type="AlphaFoldDB" id="K0IHW6"/>
<dbReference type="BioCyc" id="CNIT1237085:G1324-547-MONOMER"/>
<accession>K0IHW6</accession>
<evidence type="ECO:0000313" key="3">
    <source>
        <dbReference type="Proteomes" id="UP000008037"/>
    </source>
</evidence>
<dbReference type="Proteomes" id="UP000008037">
    <property type="component" value="Chromosome"/>
</dbReference>
<reference evidence="2 3" key="1">
    <citation type="journal article" date="2012" name="Environ. Microbiol.">
        <title>The genome of the ammonia-oxidizing Candidatus Nitrososphaera gargensis: insights into metabolic versatility and environmental adaptations.</title>
        <authorList>
            <person name="Spang A."/>
            <person name="Poehlein A."/>
            <person name="Offre P."/>
            <person name="Zumbragel S."/>
            <person name="Haider S."/>
            <person name="Rychlik N."/>
            <person name="Nowka B."/>
            <person name="Schmeisser C."/>
            <person name="Lebedeva E.V."/>
            <person name="Rattei T."/>
            <person name="Bohm C."/>
            <person name="Schmid M."/>
            <person name="Galushko A."/>
            <person name="Hatzenpichler R."/>
            <person name="Weinmaier T."/>
            <person name="Daniel R."/>
            <person name="Schleper C."/>
            <person name="Spieck E."/>
            <person name="Streit W."/>
            <person name="Wagner M."/>
        </authorList>
    </citation>
    <scope>NUCLEOTIDE SEQUENCE [LARGE SCALE GENOMIC DNA]</scope>
    <source>
        <strain evidence="3">Ga9.2</strain>
    </source>
</reference>
<proteinExistence type="predicted"/>
<dbReference type="EMBL" id="CP002408">
    <property type="protein sequence ID" value="AFU57492.1"/>
    <property type="molecule type" value="Genomic_DNA"/>
</dbReference>
<feature type="transmembrane region" description="Helical" evidence="1">
    <location>
        <begin position="108"/>
        <end position="127"/>
    </location>
</feature>
<dbReference type="GeneID" id="13796723"/>
<evidence type="ECO:0000313" key="2">
    <source>
        <dbReference type="EMBL" id="AFU57492.1"/>
    </source>
</evidence>
<feature type="transmembrane region" description="Helical" evidence="1">
    <location>
        <begin position="79"/>
        <end position="102"/>
    </location>
</feature>
<sequence>MRGKQNNLNHILNICQDGSSTNILQQLQSVTEQKVDKVDYQQQIERWNKYQELLDEIGKKCGRDVGVRLARNVKHNFNVFTDTSSAGLAVVGAAALLTLWGAFSIYSIYYLVGSIAALSFVGWQAFIRLHHPSVIHFKCSPALHIDEFAYMRQTIRGIPPAEHDPIVRLPVLEMSISRAWLAQQGMLKFMESLRDIKWERAEERSQQEHLREE</sequence>